<dbReference type="GeneID" id="20702156"/>
<feature type="compositionally biased region" description="Basic and acidic residues" evidence="5">
    <location>
        <begin position="2090"/>
        <end position="2100"/>
    </location>
</feature>
<feature type="compositionally biased region" description="Polar residues" evidence="5">
    <location>
        <begin position="1473"/>
        <end position="1484"/>
    </location>
</feature>
<keyword evidence="8" id="KW-1185">Reference proteome</keyword>
<feature type="compositionally biased region" description="Polar residues" evidence="5">
    <location>
        <begin position="888"/>
        <end position="903"/>
    </location>
</feature>
<evidence type="ECO:0000256" key="4">
    <source>
        <dbReference type="ARBA" id="ARBA00021881"/>
    </source>
</evidence>
<reference evidence="7 8" key="1">
    <citation type="submission" date="2008-03" db="EMBL/GenBank/DDBJ databases">
        <title>The Genome Sequence of Verticillium dahliae VdLs.17.</title>
        <authorList>
            <consortium name="The Broad Institute Genome Sequencing Platform"/>
            <person name="Ma L.-J.J."/>
            <person name="Klosterman S.J."/>
            <person name="Subbarao K."/>
            <person name="Dobinson K."/>
            <person name="Veronese P."/>
            <person name="Kang S."/>
            <person name="Gold S.E."/>
            <person name="Young S."/>
            <person name="Jaffe D."/>
            <person name="Gnerre S."/>
            <person name="Berlin A."/>
            <person name="Heiman D."/>
            <person name="Hepburn T."/>
            <person name="Sykes S."/>
            <person name="Alvarado L."/>
            <person name="Kodira C.D."/>
            <person name="Lander E."/>
            <person name="Galagan J."/>
            <person name="Nusbaum C."/>
            <person name="Birren B."/>
        </authorList>
    </citation>
    <scope>NUCLEOTIDE SEQUENCE [LARGE SCALE GENOMIC DNA]</scope>
    <source>
        <strain evidence="8">VdLs.17 / ATCC MYA-4575 / FGSC 10137</strain>
    </source>
</reference>
<dbReference type="InterPro" id="IPR036388">
    <property type="entry name" value="WH-like_DNA-bd_sf"/>
</dbReference>
<evidence type="ECO:0000256" key="3">
    <source>
        <dbReference type="ARBA" id="ARBA00018529"/>
    </source>
</evidence>
<feature type="region of interest" description="Disordered" evidence="5">
    <location>
        <begin position="2066"/>
        <end position="2108"/>
    </location>
</feature>
<dbReference type="InterPro" id="IPR000591">
    <property type="entry name" value="DEP_dom"/>
</dbReference>
<dbReference type="GO" id="GO:0005096">
    <property type="term" value="F:GTPase activator activity"/>
    <property type="evidence" value="ECO:0007669"/>
    <property type="project" value="InterPro"/>
</dbReference>
<accession>G2WQQ1</accession>
<dbReference type="PANTHER" id="PTHR13179:SF8">
    <property type="entry name" value="GATOR COMPLEX PROTEIN DEPDC5"/>
    <property type="match status" value="1"/>
</dbReference>
<dbReference type="CDD" id="cd04449">
    <property type="entry name" value="DEP_DEPDC5-like"/>
    <property type="match status" value="1"/>
</dbReference>
<dbReference type="STRING" id="498257.G2WQQ1"/>
<dbReference type="Gene3D" id="1.10.10.10">
    <property type="entry name" value="Winged helix-like DNA-binding domain superfamily/Winged helix DNA-binding domain"/>
    <property type="match status" value="1"/>
</dbReference>
<feature type="region of interest" description="Disordered" evidence="5">
    <location>
        <begin position="707"/>
        <end position="726"/>
    </location>
</feature>
<evidence type="ECO:0000259" key="6">
    <source>
        <dbReference type="PROSITE" id="PS50186"/>
    </source>
</evidence>
<protein>
    <recommendedName>
        <fullName evidence="3">Vacuolar membrane-associated protein IML1</fullName>
    </recommendedName>
    <alternativeName>
        <fullName evidence="4">Vacuolar membrane-associated protein iml1</fullName>
    </alternativeName>
</protein>
<gene>
    <name evidence="7" type="ORF">VDAG_00693</name>
</gene>
<dbReference type="InterPro" id="IPR027244">
    <property type="entry name" value="IML1"/>
</dbReference>
<dbReference type="HOGENOM" id="CLU_000935_0_0_1"/>
<feature type="region of interest" description="Disordered" evidence="5">
    <location>
        <begin position="1"/>
        <end position="67"/>
    </location>
</feature>
<dbReference type="PANTHER" id="PTHR13179">
    <property type="entry name" value="DEP DOMAIN CONTAINING PROTEIN 5"/>
    <property type="match status" value="1"/>
</dbReference>
<dbReference type="OrthoDB" id="39497at2759"/>
<organism evidence="7 8">
    <name type="scientific">Verticillium dahliae (strain VdLs.17 / ATCC MYA-4575 / FGSC 10137)</name>
    <name type="common">Verticillium wilt</name>
    <dbReference type="NCBI Taxonomy" id="498257"/>
    <lineage>
        <taxon>Eukaryota</taxon>
        <taxon>Fungi</taxon>
        <taxon>Dikarya</taxon>
        <taxon>Ascomycota</taxon>
        <taxon>Pezizomycotina</taxon>
        <taxon>Sordariomycetes</taxon>
        <taxon>Hypocreomycetidae</taxon>
        <taxon>Glomerellales</taxon>
        <taxon>Plectosphaerellaceae</taxon>
        <taxon>Verticillium</taxon>
    </lineage>
</organism>
<dbReference type="Pfam" id="PF19418">
    <property type="entry name" value="DEPDC5_CTD"/>
    <property type="match status" value="1"/>
</dbReference>
<dbReference type="RefSeq" id="XP_009650365.1">
    <property type="nucleotide sequence ID" value="XM_009652070.1"/>
</dbReference>
<feature type="domain" description="DEP" evidence="6">
    <location>
        <begin position="1327"/>
        <end position="1421"/>
    </location>
</feature>
<feature type="region of interest" description="Disordered" evidence="5">
    <location>
        <begin position="503"/>
        <end position="532"/>
    </location>
</feature>
<dbReference type="Proteomes" id="UP000001611">
    <property type="component" value="Chromosome 2"/>
</dbReference>
<dbReference type="SMART" id="SM00049">
    <property type="entry name" value="DEP"/>
    <property type="match status" value="1"/>
</dbReference>
<evidence type="ECO:0000256" key="5">
    <source>
        <dbReference type="SAM" id="MobiDB-lite"/>
    </source>
</evidence>
<feature type="compositionally biased region" description="Basic and acidic residues" evidence="5">
    <location>
        <begin position="108"/>
        <end position="123"/>
    </location>
</feature>
<comment type="subcellular location">
    <subcellularLocation>
        <location evidence="1">Vacuole membrane</location>
        <topology evidence="1">Peripheral membrane protein</topology>
    </subcellularLocation>
</comment>
<dbReference type="GO" id="GO:1990130">
    <property type="term" value="C:GATOR1 complex"/>
    <property type="evidence" value="ECO:0007669"/>
    <property type="project" value="TreeGrafter"/>
</dbReference>
<dbReference type="GO" id="GO:0010508">
    <property type="term" value="P:positive regulation of autophagy"/>
    <property type="evidence" value="ECO:0007669"/>
    <property type="project" value="TreeGrafter"/>
</dbReference>
<dbReference type="InterPro" id="IPR045838">
    <property type="entry name" value="DEPDC5_CTD"/>
</dbReference>
<dbReference type="Pfam" id="PF12257">
    <property type="entry name" value="IML1"/>
    <property type="match status" value="1"/>
</dbReference>
<dbReference type="Pfam" id="PF00610">
    <property type="entry name" value="DEP"/>
    <property type="match status" value="1"/>
</dbReference>
<sequence length="2108" mass="235788">MSRHVGAMPTVRKGPNWPSHLRQFSRGSLDRNASSADSPRSPDTVSSASTIRGDQSSSSQKTRRLERRCTVTVNEGYSRDEVLLNLDVFGGEVRSGSLMAITVLKPENDKSASHGSSGRDHARSPAPGLCDGENVGRRYIFVVKDASKEQKSRNAGLEIFVMKHIADAFGMKKGSQVLLSHVDANSPATAASHVELSFKDQYLSRSDMWRMAIGELAERTVYKGQSILFMGTIKAQVTAVYVEGQKAHSAFFTRDTRPIFRSESARYVLFIQMAREMWDFDAEGSGEIVFNKVVNGFLPALFKKWAKMKVKHLVTIVLFARVEYDTGLNAELASSALQGDYYTGTQQSGERRPYKDFYRVVVSEMASNEWTTILYQLKKDFNFFRRDISLHHQKASSAFVQLAEDADGKTTPNRVKAESSLSMFGNFLEAINMASSQFAHDYIDRDLMRTGISIVVITPGPGVFEVEYETLRRTTEALVGNGIGIDLICVPKMPLHSVPLFRYRNPQPSDGRHHHRNKSMRSRESTPKQQATPIFGSYQSIADSLSPTKGLELARRIDSLAHAQDDWCYALPQWLHVSYWTGTSEEALSYQGIALSVAENEKETHEEFIIRARMYALQMRSVLETNEIETTPLQADPLYPINNSESKTLPKVRHAVQDEAAFVPYKRPVDALFDHVYGFQKFIPERLSKPGEKSLWKQLQAYDETRAKLPKSRRITPARHSRELDETTRRQLMEDTGLFGTSLPEKKLVGAHSHGSASTARKMSMNIEDGERPELPPVLRKQSTATITDTTAKLATPKTPKFMRQISLGIRGFGIAAPKVVRAEASFETVNASNGEQSKQKKAGGEDLATPLIKSTLPRPASPQSIKPSISSLAPQLFRSDSRDTLTDLPSTPSIPIGARSSQWGSSTNLQKMGAFMAPGVPSLARRDLLQEDRDQQFSSALRQEDNDRRFNNKLRVPESPTTLSPTTAVTPWLTLLNPSNPDTKKVDDTVLYSRWQHVFPKTSEMKVMKWKALCCPAAVPLTTEYFPTKAQFDAEYQRQPYNIAQNADDELAEEPKSREEFIRELISLRFSQGFQLVIGPAVARAFGQKQMKIADIFSRDQAMEDGTSVFMSVGNTIHQLSCVNGAEVEINIFVRKPTESALLPFALGAMYKPAIRTLLDVNYRTQEIDILTPKPERNWNYIDSYLAGHNDELTESLRFWRARFVLIPMLPRNTSVPRNQSGDNPEEVRLEGIRRLSLQWQKYRYISPSERRFQTGPRKQRDPNPLDIVYKTEDASAVIAAEVDSLPLLEGLEGNRKGQLVSNRERFRKSNLNIAALAEAIQQPEENGGVKLQNRRWHLRLHYNCFIGSDMTTWLLDNFEDLENRDEAEQLGNMLMVTKYDRTEDKEKEEFRKEKNRGLFIHVEKRHPFRDGQYFYQISGDHAKPLPPSWFNSRKRDGPVPATPMAEHTPKDSPRAGYSRPTSLHEEHSPVSGATTPTMANLFNSKKRPRVVLSKVVKYDVDHRKRSYRPERIDLHYDRLHNPDNCYHIRLDWLNVTAKLIEDAVEGWAREAANYGLRLVEVPIREACTITDTNPFRRPYTIKLAIPPPAQQPSTFYDPTSFTAQTSPGKHPYHAAILKKFDFVLDVEAASNYPPNVDVSYSWGKPDFKYTQYIHRSGVLLAEVTDEGHFIILANRLFSERATAAREKEIKDARDSYGGSGGTSLPVPMERGGGGGGSGRFVSMGSYTPFGVPEPGPTASPQVKPALFAPSPTMRAADYSSSAHSTFPGSLNPSMPKPFHLSEPSLVKDDFESFCGDASALEAFYKEVLEKSRDARSPMTTPANVLGHQGAGGLEAVPEASIPSLGLPERMLGEMRDFSSPSPGPGALRASTTATTAMGMMSSPVLTGVSFLRRGSVQAQLQQVQQAQEGASHLIQAQSEWRVRRQAGWEDKEGAPQTRRQQDLPPIEGLGRHLVHRRIEYLLPTYIYPLYTLARNAALCICIAVPHCSIIRHSALGKTFPTGKRWMDETGTAATGSRLHGGTSTMSNNKLAFEPRHSCTDPPTSRLPALFALLEPANLLADPLCPSPPLTPIERPSDPVIPTTQGPHTRPDTATERASTRPNVLHR</sequence>
<feature type="compositionally biased region" description="Basic residues" evidence="5">
    <location>
        <begin position="708"/>
        <end position="719"/>
    </location>
</feature>
<evidence type="ECO:0000313" key="7">
    <source>
        <dbReference type="EMBL" id="EGY14011.1"/>
    </source>
</evidence>
<dbReference type="KEGG" id="vda:VDAG_00693"/>
<dbReference type="EMBL" id="DS572695">
    <property type="protein sequence ID" value="EGY14011.1"/>
    <property type="molecule type" value="Genomic_DNA"/>
</dbReference>
<feature type="region of interest" description="Disordered" evidence="5">
    <location>
        <begin position="881"/>
        <end position="903"/>
    </location>
</feature>
<dbReference type="PROSITE" id="PS50186">
    <property type="entry name" value="DEP"/>
    <property type="match status" value="1"/>
</dbReference>
<dbReference type="GO" id="GO:0035556">
    <property type="term" value="P:intracellular signal transduction"/>
    <property type="evidence" value="ECO:0007669"/>
    <property type="project" value="InterPro"/>
</dbReference>
<dbReference type="GO" id="GO:1904262">
    <property type="term" value="P:negative regulation of TORC1 signaling"/>
    <property type="evidence" value="ECO:0007669"/>
    <property type="project" value="TreeGrafter"/>
</dbReference>
<dbReference type="InParanoid" id="G2WQQ1"/>
<proteinExistence type="inferred from homology"/>
<comment type="similarity">
    <text evidence="2">Belongs to the IML1 family.</text>
</comment>
<feature type="region of interest" description="Disordered" evidence="5">
    <location>
        <begin position="108"/>
        <end position="129"/>
    </location>
</feature>
<dbReference type="GO" id="GO:0005774">
    <property type="term" value="C:vacuolar membrane"/>
    <property type="evidence" value="ECO:0007669"/>
    <property type="project" value="UniProtKB-SubCell"/>
</dbReference>
<dbReference type="OMA" id="SWMNATP"/>
<dbReference type="InterPro" id="IPR036390">
    <property type="entry name" value="WH_DNA-bd_sf"/>
</dbReference>
<evidence type="ECO:0000256" key="2">
    <source>
        <dbReference type="ARBA" id="ARBA00005643"/>
    </source>
</evidence>
<evidence type="ECO:0000256" key="1">
    <source>
        <dbReference type="ARBA" id="ARBA00004148"/>
    </source>
</evidence>
<dbReference type="eggNOG" id="KOG3572">
    <property type="taxonomic scope" value="Eukaryota"/>
</dbReference>
<dbReference type="InterPro" id="IPR048255">
    <property type="entry name" value="IML1_N"/>
</dbReference>
<feature type="region of interest" description="Disordered" evidence="5">
    <location>
        <begin position="1428"/>
        <end position="1484"/>
    </location>
</feature>
<evidence type="ECO:0000313" key="8">
    <source>
        <dbReference type="Proteomes" id="UP000001611"/>
    </source>
</evidence>
<feature type="compositionally biased region" description="Polar residues" evidence="5">
    <location>
        <begin position="31"/>
        <end position="60"/>
    </location>
</feature>
<dbReference type="FunCoup" id="G2WQQ1">
    <property type="interactions" value="609"/>
</dbReference>
<name>G2WQQ1_VERDV</name>
<dbReference type="SUPFAM" id="SSF46785">
    <property type="entry name" value="Winged helix' DNA-binding domain"/>
    <property type="match status" value="1"/>
</dbReference>